<evidence type="ECO:0000313" key="5">
    <source>
        <dbReference type="EMBL" id="KCZ60357.1"/>
    </source>
</evidence>
<dbReference type="Proteomes" id="UP000024547">
    <property type="component" value="Unassembled WGS sequence"/>
</dbReference>
<protein>
    <recommendedName>
        <fullName evidence="4">HTH lacI-type domain-containing protein</fullName>
    </recommendedName>
</protein>
<dbReference type="SUPFAM" id="SSF47413">
    <property type="entry name" value="lambda repressor-like DNA-binding domains"/>
    <property type="match status" value="1"/>
</dbReference>
<feature type="domain" description="HTH lacI-type" evidence="4">
    <location>
        <begin position="12"/>
        <end position="66"/>
    </location>
</feature>
<dbReference type="InterPro" id="IPR046335">
    <property type="entry name" value="LacI/GalR-like_sensor"/>
</dbReference>
<dbReference type="PANTHER" id="PTHR30146">
    <property type="entry name" value="LACI-RELATED TRANSCRIPTIONAL REPRESSOR"/>
    <property type="match status" value="1"/>
</dbReference>
<dbReference type="GO" id="GO:0000976">
    <property type="term" value="F:transcription cis-regulatory region binding"/>
    <property type="evidence" value="ECO:0007669"/>
    <property type="project" value="TreeGrafter"/>
</dbReference>
<dbReference type="eggNOG" id="COG1609">
    <property type="taxonomic scope" value="Bacteria"/>
</dbReference>
<organism evidence="5 6">
    <name type="scientific">Hyphomonas atlantica</name>
    <dbReference type="NCBI Taxonomy" id="1280948"/>
    <lineage>
        <taxon>Bacteria</taxon>
        <taxon>Pseudomonadati</taxon>
        <taxon>Pseudomonadota</taxon>
        <taxon>Alphaproteobacteria</taxon>
        <taxon>Hyphomonadales</taxon>
        <taxon>Hyphomonadaceae</taxon>
        <taxon>Hyphomonas</taxon>
    </lineage>
</organism>
<sequence>MNDHVAKSSRKMTMAELAKLADVDVSTVSRALNDSPLVKEETKKQIMKIAAETGYAVNASARNLRRQSSEALGIVIPLRPESGQTISDPFYLEMVGAVSKAASANGYDLIVSIPREDETIAERRLLQTGKADGLIVIGQAGMSKRLEHIGPLASKIVVWGGQTGHTNYTLVGSDNVDGGRLAADHLISIGRSQILFLGPINLPEVKLRHQGFLEAHAKHGKHWDTNLLLEIEFGGRNAFEAVIAMLDSGTKFDAIFAASDVLAMAALMALTSRGIRVPEDVAVTGYDNISQASTTTPPLTTIDQNIEQGGRMMVEKLLAQLSGESVKSELTPTRLIVRESTSGEAQPTQ</sequence>
<dbReference type="PANTHER" id="PTHR30146:SF120">
    <property type="entry name" value="ALANINE RACEMASE"/>
    <property type="match status" value="1"/>
</dbReference>
<evidence type="ECO:0000256" key="2">
    <source>
        <dbReference type="ARBA" id="ARBA00023125"/>
    </source>
</evidence>
<dbReference type="CDD" id="cd01392">
    <property type="entry name" value="HTH_LacI"/>
    <property type="match status" value="1"/>
</dbReference>
<dbReference type="InterPro" id="IPR010982">
    <property type="entry name" value="Lambda_DNA-bd_dom_sf"/>
</dbReference>
<dbReference type="Gene3D" id="1.10.260.40">
    <property type="entry name" value="lambda repressor-like DNA-binding domains"/>
    <property type="match status" value="1"/>
</dbReference>
<dbReference type="Gene3D" id="3.40.50.2300">
    <property type="match status" value="2"/>
</dbReference>
<evidence type="ECO:0000256" key="3">
    <source>
        <dbReference type="ARBA" id="ARBA00023163"/>
    </source>
</evidence>
<dbReference type="CDD" id="cd06295">
    <property type="entry name" value="PBP1_CelR"/>
    <property type="match status" value="1"/>
</dbReference>
<dbReference type="InterPro" id="IPR028082">
    <property type="entry name" value="Peripla_BP_I"/>
</dbReference>
<keyword evidence="2" id="KW-0238">DNA-binding</keyword>
<keyword evidence="1" id="KW-0805">Transcription regulation</keyword>
<accession>A0A059DZE4</accession>
<evidence type="ECO:0000259" key="4">
    <source>
        <dbReference type="PROSITE" id="PS50932"/>
    </source>
</evidence>
<dbReference type="STRING" id="1280948.HY36_05100"/>
<evidence type="ECO:0000313" key="6">
    <source>
        <dbReference type="Proteomes" id="UP000024547"/>
    </source>
</evidence>
<keyword evidence="3" id="KW-0804">Transcription</keyword>
<reference evidence="5 6" key="1">
    <citation type="journal article" date="2014" name="Antonie Van Leeuwenhoek">
        <title>Hyphomonas beringensis sp. nov. and Hyphomonas chukchiensis sp. nov., isolated from surface seawater of the Bering Sea and Chukchi Sea.</title>
        <authorList>
            <person name="Li C."/>
            <person name="Lai Q."/>
            <person name="Li G."/>
            <person name="Dong C."/>
            <person name="Wang J."/>
            <person name="Liao Y."/>
            <person name="Shao Z."/>
        </authorList>
    </citation>
    <scope>NUCLEOTIDE SEQUENCE [LARGE SCALE GENOMIC DNA]</scope>
    <source>
        <strain evidence="5 6">22II1-22F38</strain>
    </source>
</reference>
<dbReference type="Pfam" id="PF13377">
    <property type="entry name" value="Peripla_BP_3"/>
    <property type="match status" value="1"/>
</dbReference>
<dbReference type="GO" id="GO:0003700">
    <property type="term" value="F:DNA-binding transcription factor activity"/>
    <property type="evidence" value="ECO:0007669"/>
    <property type="project" value="TreeGrafter"/>
</dbReference>
<dbReference type="Pfam" id="PF00356">
    <property type="entry name" value="LacI"/>
    <property type="match status" value="1"/>
</dbReference>
<dbReference type="PROSITE" id="PS50932">
    <property type="entry name" value="HTH_LACI_2"/>
    <property type="match status" value="1"/>
</dbReference>
<proteinExistence type="predicted"/>
<name>A0A059DZE4_9PROT</name>
<dbReference type="PATRIC" id="fig|1280948.3.peg.2077"/>
<dbReference type="EMBL" id="AWFH01000023">
    <property type="protein sequence ID" value="KCZ60357.1"/>
    <property type="molecule type" value="Genomic_DNA"/>
</dbReference>
<dbReference type="InterPro" id="IPR000843">
    <property type="entry name" value="HTH_LacI"/>
</dbReference>
<keyword evidence="6" id="KW-1185">Reference proteome</keyword>
<dbReference type="SMART" id="SM00354">
    <property type="entry name" value="HTH_LACI"/>
    <property type="match status" value="1"/>
</dbReference>
<dbReference type="SUPFAM" id="SSF53822">
    <property type="entry name" value="Periplasmic binding protein-like I"/>
    <property type="match status" value="1"/>
</dbReference>
<comment type="caution">
    <text evidence="5">The sequence shown here is derived from an EMBL/GenBank/DDBJ whole genome shotgun (WGS) entry which is preliminary data.</text>
</comment>
<evidence type="ECO:0000256" key="1">
    <source>
        <dbReference type="ARBA" id="ARBA00023015"/>
    </source>
</evidence>
<dbReference type="AlphaFoldDB" id="A0A059DZE4"/>
<gene>
    <name evidence="5" type="ORF">HY36_05100</name>
</gene>